<keyword evidence="3 6" id="KW-0547">Nucleotide-binding</keyword>
<keyword evidence="4 6" id="KW-0067">ATP-binding</keyword>
<dbReference type="GO" id="GO:0031124">
    <property type="term" value="P:mRNA 3'-end processing"/>
    <property type="evidence" value="ECO:0007669"/>
    <property type="project" value="UniProtKB-UniRule"/>
</dbReference>
<comment type="function">
    <text evidence="6">Required for endonucleolytic cleavage during polyadenylation-dependent pre-mRNA 3'-end formation.</text>
</comment>
<dbReference type="CTD" id="36494"/>
<dbReference type="Proteomes" id="UP000694867">
    <property type="component" value="Unplaced"/>
</dbReference>
<accession>A0AAJ6QQC6</accession>
<comment type="similarity">
    <text evidence="6">Belongs to the Clp1 family. Clp1 subfamily.</text>
</comment>
<dbReference type="FunFam" id="2.40.30.330:FF:000001">
    <property type="entry name" value="Protein CLP1 homolog"/>
    <property type="match status" value="1"/>
</dbReference>
<keyword evidence="5 6" id="KW-0539">Nucleus</keyword>
<keyword evidence="10" id="KW-1185">Reference proteome</keyword>
<evidence type="ECO:0000256" key="2">
    <source>
        <dbReference type="ARBA" id="ARBA00022664"/>
    </source>
</evidence>
<dbReference type="HAMAP" id="MF_03035">
    <property type="entry name" value="Clp1"/>
    <property type="match status" value="1"/>
</dbReference>
<gene>
    <name evidence="11" type="primary">LOC100897676</name>
</gene>
<dbReference type="Gene3D" id="2.40.30.330">
    <property type="entry name" value="Pre-mRNA cleavage complex subunit Clp1, C-terminal domain"/>
    <property type="match status" value="1"/>
</dbReference>
<dbReference type="SUPFAM" id="SSF52540">
    <property type="entry name" value="P-loop containing nucleoside triphosphate hydrolases"/>
    <property type="match status" value="1"/>
</dbReference>
<dbReference type="InterPro" id="IPR032324">
    <property type="entry name" value="Clp1_N"/>
</dbReference>
<dbReference type="InterPro" id="IPR032319">
    <property type="entry name" value="CLP1_P"/>
</dbReference>
<feature type="domain" description="Clp1 N-terminal" evidence="8">
    <location>
        <begin position="11"/>
        <end position="102"/>
    </location>
</feature>
<dbReference type="InterPro" id="IPR045116">
    <property type="entry name" value="Clp1/Grc3"/>
</dbReference>
<dbReference type="InterPro" id="IPR010655">
    <property type="entry name" value="Clp1_C"/>
</dbReference>
<proteinExistence type="inferred from homology"/>
<evidence type="ECO:0000256" key="1">
    <source>
        <dbReference type="ARBA" id="ARBA00004123"/>
    </source>
</evidence>
<evidence type="ECO:0000256" key="4">
    <source>
        <dbReference type="ARBA" id="ARBA00022840"/>
    </source>
</evidence>
<dbReference type="GO" id="GO:0007420">
    <property type="term" value="P:brain development"/>
    <property type="evidence" value="ECO:0007669"/>
    <property type="project" value="UniProtKB-ARBA"/>
</dbReference>
<dbReference type="KEGG" id="goe:100897676"/>
<dbReference type="Pfam" id="PF16575">
    <property type="entry name" value="CLP1_P"/>
    <property type="match status" value="1"/>
</dbReference>
<dbReference type="InterPro" id="IPR028606">
    <property type="entry name" value="Clp1"/>
</dbReference>
<dbReference type="Pfam" id="PF16573">
    <property type="entry name" value="CLP1_N"/>
    <property type="match status" value="1"/>
</dbReference>
<evidence type="ECO:0000259" key="9">
    <source>
        <dbReference type="Pfam" id="PF16575"/>
    </source>
</evidence>
<feature type="binding site" evidence="6">
    <location>
        <begin position="119"/>
        <end position="124"/>
    </location>
    <ligand>
        <name>ATP</name>
        <dbReference type="ChEBI" id="CHEBI:30616"/>
    </ligand>
</feature>
<evidence type="ECO:0000313" key="10">
    <source>
        <dbReference type="Proteomes" id="UP000694867"/>
    </source>
</evidence>
<organism evidence="10 11">
    <name type="scientific">Galendromus occidentalis</name>
    <name type="common">western predatory mite</name>
    <dbReference type="NCBI Taxonomy" id="34638"/>
    <lineage>
        <taxon>Eukaryota</taxon>
        <taxon>Metazoa</taxon>
        <taxon>Ecdysozoa</taxon>
        <taxon>Arthropoda</taxon>
        <taxon>Chelicerata</taxon>
        <taxon>Arachnida</taxon>
        <taxon>Acari</taxon>
        <taxon>Parasitiformes</taxon>
        <taxon>Mesostigmata</taxon>
        <taxon>Gamasina</taxon>
        <taxon>Phytoseioidea</taxon>
        <taxon>Phytoseiidae</taxon>
        <taxon>Typhlodrominae</taxon>
        <taxon>Galendromus</taxon>
    </lineage>
</organism>
<evidence type="ECO:0000259" key="7">
    <source>
        <dbReference type="Pfam" id="PF06807"/>
    </source>
</evidence>
<dbReference type="Gene3D" id="2.60.120.1030">
    <property type="entry name" value="Clp1, DNA binding domain"/>
    <property type="match status" value="1"/>
</dbReference>
<dbReference type="PANTHER" id="PTHR12755">
    <property type="entry name" value="CLEAVAGE/POLYADENYLATION FACTOR IA SUBUNIT CLP1P"/>
    <property type="match status" value="1"/>
</dbReference>
<dbReference type="GO" id="GO:0051731">
    <property type="term" value="F:polynucleotide 5'-hydroxyl-kinase activity"/>
    <property type="evidence" value="ECO:0007669"/>
    <property type="project" value="InterPro"/>
</dbReference>
<feature type="domain" description="Clp1 C-terminal" evidence="7">
    <location>
        <begin position="307"/>
        <end position="420"/>
    </location>
</feature>
<keyword evidence="2 6" id="KW-0507">mRNA processing</keyword>
<dbReference type="InterPro" id="IPR038239">
    <property type="entry name" value="Clp1_N_sf"/>
</dbReference>
<evidence type="ECO:0000256" key="3">
    <source>
        <dbReference type="ARBA" id="ARBA00022741"/>
    </source>
</evidence>
<feature type="binding site" evidence="6">
    <location>
        <position position="17"/>
    </location>
    <ligand>
        <name>ATP</name>
        <dbReference type="ChEBI" id="CHEBI:30616"/>
    </ligand>
</feature>
<dbReference type="InterPro" id="IPR027417">
    <property type="entry name" value="P-loop_NTPase"/>
</dbReference>
<dbReference type="GO" id="GO:0006388">
    <property type="term" value="P:tRNA splicing, via endonucleolytic cleavage and ligation"/>
    <property type="evidence" value="ECO:0007669"/>
    <property type="project" value="TreeGrafter"/>
</dbReference>
<dbReference type="Pfam" id="PF06807">
    <property type="entry name" value="Clp1"/>
    <property type="match status" value="1"/>
</dbReference>
<dbReference type="FunFam" id="3.40.50.300:FF:000454">
    <property type="entry name" value="Protein CLP1 homolog"/>
    <property type="match status" value="1"/>
</dbReference>
<dbReference type="GO" id="GO:0005849">
    <property type="term" value="C:mRNA cleavage factor complex"/>
    <property type="evidence" value="ECO:0007669"/>
    <property type="project" value="InterPro"/>
</dbReference>
<comment type="subcellular location">
    <subcellularLocation>
        <location evidence="1 6">Nucleus</location>
    </subcellularLocation>
</comment>
<evidence type="ECO:0000256" key="5">
    <source>
        <dbReference type="ARBA" id="ARBA00023242"/>
    </source>
</evidence>
<dbReference type="Gene3D" id="3.40.50.300">
    <property type="entry name" value="P-loop containing nucleotide triphosphate hydrolases"/>
    <property type="match status" value="1"/>
</dbReference>
<name>A0AAJ6QQC6_9ACAR</name>
<evidence type="ECO:0000256" key="6">
    <source>
        <dbReference type="HAMAP-Rule" id="MF_03035"/>
    </source>
</evidence>
<dbReference type="GeneID" id="100897676"/>
<dbReference type="InterPro" id="IPR038238">
    <property type="entry name" value="Clp1_C_sf"/>
</dbReference>
<feature type="domain" description="Clp1 P-loop" evidence="9">
    <location>
        <begin position="116"/>
        <end position="302"/>
    </location>
</feature>
<dbReference type="AlphaFoldDB" id="A0AAJ6QQC6"/>
<dbReference type="FunFam" id="2.60.120.1030:FF:000001">
    <property type="entry name" value="Protein CLP1 homolog 5"/>
    <property type="match status" value="1"/>
</dbReference>
<dbReference type="GO" id="GO:0005524">
    <property type="term" value="F:ATP binding"/>
    <property type="evidence" value="ECO:0007669"/>
    <property type="project" value="UniProtKB-UniRule"/>
</dbReference>
<dbReference type="PANTHER" id="PTHR12755:SF6">
    <property type="entry name" value="POLYRIBONUCLEOTIDE 5'-HYDROXYL-KINASE CLP1"/>
    <property type="match status" value="1"/>
</dbReference>
<evidence type="ECO:0000259" key="8">
    <source>
        <dbReference type="Pfam" id="PF16573"/>
    </source>
</evidence>
<feature type="binding site" evidence="6">
    <location>
        <position position="57"/>
    </location>
    <ligand>
        <name>ATP</name>
        <dbReference type="ChEBI" id="CHEBI:30616"/>
    </ligand>
</feature>
<reference evidence="11" key="1">
    <citation type="submission" date="2025-08" db="UniProtKB">
        <authorList>
            <consortium name="RefSeq"/>
        </authorList>
    </citation>
    <scope>IDENTIFICATION</scope>
</reference>
<dbReference type="RefSeq" id="XP_003740435.1">
    <property type="nucleotide sequence ID" value="XM_003740387.2"/>
</dbReference>
<evidence type="ECO:0000313" key="11">
    <source>
        <dbReference type="RefSeq" id="XP_003740435.1"/>
    </source>
</evidence>
<sequence length="423" mass="46853">MAEAESKQDFKLEKENELRFEVEAPHTVRLELVEGFAEIFGVEIVKDKEYVFTSGSKIAVFTWHGCTLRLFGTTEVVYVSKETPMVIYANIHAVLEQMRQKAEQKGTKGPTVMVVGPTDVGKSTLCKILLNYAVRQGRRPVFADLDVGQGQISLPGTIGAVLVERPSDVEEGFSQQGPLVFHFGHISPGENIELYNMLTQKLAQVLQSRANVNKRASHSGVIINTCGWVKQSGYRALLNAVLNFEADVVLVMDQERLYNEMVRDLPAFVNVVFTPKSGGVVERVKKNRVDAREAAVKQYFYGLKTALYPHSFDVKFNEVKIYKIGAPALPDSCMPLGVKVENNKTKLVEIHSPASLLHHILAVSFASPGDQDEDIILSNVAGFLCVTNVDTERNTITVLSPQPRPLPKSVLLLSEVQFVDSAH</sequence>
<protein>
    <recommendedName>
        <fullName evidence="6">Protein CLP1 homolog</fullName>
    </recommendedName>
</protein>